<accession>A0A8J2PP40</accession>
<keyword evidence="3" id="KW-1185">Reference proteome</keyword>
<dbReference type="AlphaFoldDB" id="A0A8J2PP40"/>
<keyword evidence="1" id="KW-0812">Transmembrane</keyword>
<keyword evidence="1" id="KW-0472">Membrane</keyword>
<proteinExistence type="predicted"/>
<evidence type="ECO:0000256" key="1">
    <source>
        <dbReference type="SAM" id="Phobius"/>
    </source>
</evidence>
<sequence>MSRTEGLSSLDILVEFLLLLLLLLYTRAELRRSRELYFYGSRAWAWVVFIPNSKLRQCMNDGSFHETSSFNLLQPLSHMWDADVHIRVKLVSLNYLPPLAVQACTQSL</sequence>
<reference evidence="2" key="1">
    <citation type="submission" date="2021-06" db="EMBL/GenBank/DDBJ databases">
        <authorList>
            <person name="Hodson N. C."/>
            <person name="Mongue J. A."/>
            <person name="Jaron S. K."/>
        </authorList>
    </citation>
    <scope>NUCLEOTIDE SEQUENCE</scope>
</reference>
<evidence type="ECO:0000313" key="3">
    <source>
        <dbReference type="Proteomes" id="UP000708208"/>
    </source>
</evidence>
<evidence type="ECO:0000313" key="2">
    <source>
        <dbReference type="EMBL" id="CAG7838513.1"/>
    </source>
</evidence>
<feature type="transmembrane region" description="Helical" evidence="1">
    <location>
        <begin position="6"/>
        <end position="25"/>
    </location>
</feature>
<dbReference type="Proteomes" id="UP000708208">
    <property type="component" value="Unassembled WGS sequence"/>
</dbReference>
<gene>
    <name evidence="2" type="ORF">AFUS01_LOCUS47480</name>
</gene>
<dbReference type="EMBL" id="CAJVCH010571782">
    <property type="protein sequence ID" value="CAG7838513.1"/>
    <property type="molecule type" value="Genomic_DNA"/>
</dbReference>
<comment type="caution">
    <text evidence="2">The sequence shown here is derived from an EMBL/GenBank/DDBJ whole genome shotgun (WGS) entry which is preliminary data.</text>
</comment>
<keyword evidence="1" id="KW-1133">Transmembrane helix</keyword>
<protein>
    <submittedName>
        <fullName evidence="2">Uncharacterized protein</fullName>
    </submittedName>
</protein>
<organism evidence="2 3">
    <name type="scientific">Allacma fusca</name>
    <dbReference type="NCBI Taxonomy" id="39272"/>
    <lineage>
        <taxon>Eukaryota</taxon>
        <taxon>Metazoa</taxon>
        <taxon>Ecdysozoa</taxon>
        <taxon>Arthropoda</taxon>
        <taxon>Hexapoda</taxon>
        <taxon>Collembola</taxon>
        <taxon>Symphypleona</taxon>
        <taxon>Sminthuridae</taxon>
        <taxon>Allacma</taxon>
    </lineage>
</organism>
<name>A0A8J2PP40_9HEXA</name>